<feature type="region of interest" description="Disordered" evidence="1">
    <location>
        <begin position="114"/>
        <end position="224"/>
    </location>
</feature>
<keyword evidence="2" id="KW-0732">Signal</keyword>
<feature type="compositionally biased region" description="Basic and acidic residues" evidence="1">
    <location>
        <begin position="213"/>
        <end position="224"/>
    </location>
</feature>
<gene>
    <name evidence="3" type="ORF">BG006_006551</name>
</gene>
<feature type="signal peptide" evidence="2">
    <location>
        <begin position="1"/>
        <end position="29"/>
    </location>
</feature>
<evidence type="ECO:0000256" key="1">
    <source>
        <dbReference type="SAM" id="MobiDB-lite"/>
    </source>
</evidence>
<evidence type="ECO:0000313" key="3">
    <source>
        <dbReference type="EMBL" id="KAF9330496.1"/>
    </source>
</evidence>
<evidence type="ECO:0000256" key="2">
    <source>
        <dbReference type="SAM" id="SignalP"/>
    </source>
</evidence>
<dbReference type="AlphaFoldDB" id="A0A9P5SJ61"/>
<feature type="chain" id="PRO_5040505283" evidence="2">
    <location>
        <begin position="30"/>
        <end position="709"/>
    </location>
</feature>
<dbReference type="EMBL" id="JAAAUY010000393">
    <property type="protein sequence ID" value="KAF9330496.1"/>
    <property type="molecule type" value="Genomic_DNA"/>
</dbReference>
<feature type="compositionally biased region" description="Low complexity" evidence="1">
    <location>
        <begin position="46"/>
        <end position="60"/>
    </location>
</feature>
<feature type="compositionally biased region" description="Low complexity" evidence="1">
    <location>
        <begin position="182"/>
        <end position="196"/>
    </location>
</feature>
<feature type="compositionally biased region" description="Acidic residues" evidence="1">
    <location>
        <begin position="146"/>
        <end position="181"/>
    </location>
</feature>
<organism evidence="3 4">
    <name type="scientific">Podila minutissima</name>
    <dbReference type="NCBI Taxonomy" id="64525"/>
    <lineage>
        <taxon>Eukaryota</taxon>
        <taxon>Fungi</taxon>
        <taxon>Fungi incertae sedis</taxon>
        <taxon>Mucoromycota</taxon>
        <taxon>Mortierellomycotina</taxon>
        <taxon>Mortierellomycetes</taxon>
        <taxon>Mortierellales</taxon>
        <taxon>Mortierellaceae</taxon>
        <taxon>Podila</taxon>
    </lineage>
</organism>
<sequence>MTSTSMSSRHRALLGALLIFCIGSLLTLSMRPISENSEWVVSRRPSSGTGAQGGSESSSTSDERTGTGGRGTDQENNSDLDSSSSLSTYSLQSLQALVRGTILETSEDLLDSTRNIRPRSSLSSGSPLHGGPRLDLKPDDLNPEPGNDEDEDTGADEEDEINGNESEPEDEDEDLSDDQTTDDLTQVSDDNVNNDSIDQTNVNDEQPEDEDLSESHEDLDQSKEHITKIDTTLDEALEDDEEASPTLGSSLADFDISGRLDPTANYLLFVPSGETIEGQFFSLLTSLWIAKHSNRTLIIPPPMMSPPSLDALYPYFAGPKGRKRQRWSTLFDLRLIMKVQSAVLIDNTRPVLQTPFTEEMALEEENPTTDEQAIPFLFEDDDEGVNDDQDPTPARTIPVKIKCYGPPTAGSWKGLDFSGRHFLNRYNLVADFEILEDAYWNLRPTEIQKYWRATPSFGPSSATDKITTHHQQLACISGAEFVGREDAAMEEMIWQDLGLQISFSRGVKQQALQSIVQVLRAVEGDAKRNGYIGVHIDKLPSPEICHRGVSSSPVNNDAGNKNVNNGAAKLEELHAPPPPQNAALATSSPVLSQCHWTVDLIAKRIAILQLTEGVIPRPVLVTTTETDPEILAKIDQRGWLRVGSEEFGAGLFDEGDDLGGYGNQVARAYVMANSAIFVGSRASALSIHAAFTIKNQGKLRQVPPRWELY</sequence>
<name>A0A9P5SJ61_9FUNG</name>
<protein>
    <submittedName>
        <fullName evidence="3">Uncharacterized protein</fullName>
    </submittedName>
</protein>
<feature type="region of interest" description="Disordered" evidence="1">
    <location>
        <begin position="38"/>
        <end position="85"/>
    </location>
</feature>
<accession>A0A9P5SJ61</accession>
<proteinExistence type="predicted"/>
<feature type="compositionally biased region" description="Low complexity" evidence="1">
    <location>
        <begin position="118"/>
        <end position="131"/>
    </location>
</feature>
<comment type="caution">
    <text evidence="3">The sequence shown here is derived from an EMBL/GenBank/DDBJ whole genome shotgun (WGS) entry which is preliminary data.</text>
</comment>
<dbReference type="Proteomes" id="UP000696485">
    <property type="component" value="Unassembled WGS sequence"/>
</dbReference>
<keyword evidence="4" id="KW-1185">Reference proteome</keyword>
<evidence type="ECO:0000313" key="4">
    <source>
        <dbReference type="Proteomes" id="UP000696485"/>
    </source>
</evidence>
<reference evidence="3" key="1">
    <citation type="journal article" date="2020" name="Fungal Divers.">
        <title>Resolving the Mortierellaceae phylogeny through synthesis of multi-gene phylogenetics and phylogenomics.</title>
        <authorList>
            <person name="Vandepol N."/>
            <person name="Liber J."/>
            <person name="Desiro A."/>
            <person name="Na H."/>
            <person name="Kennedy M."/>
            <person name="Barry K."/>
            <person name="Grigoriev I.V."/>
            <person name="Miller A.N."/>
            <person name="O'Donnell K."/>
            <person name="Stajich J.E."/>
            <person name="Bonito G."/>
        </authorList>
    </citation>
    <scope>NUCLEOTIDE SEQUENCE</scope>
    <source>
        <strain evidence="3">NVP1</strain>
    </source>
</reference>